<reference evidence="2" key="1">
    <citation type="submission" date="2020-07" db="EMBL/GenBank/DDBJ databases">
        <title>The High-quality genome of the commercially important snow crab, Chionoecetes opilio.</title>
        <authorList>
            <person name="Jeong J.-H."/>
            <person name="Ryu S."/>
        </authorList>
    </citation>
    <scope>NUCLEOTIDE SEQUENCE</scope>
    <source>
        <strain evidence="2">MADBK_172401_WGS</strain>
        <tissue evidence="2">Digestive gland</tissue>
    </source>
</reference>
<dbReference type="SUPFAM" id="SSF49695">
    <property type="entry name" value="gamma-Crystallin-like"/>
    <property type="match status" value="1"/>
</dbReference>
<sequence length="161" mass="18262">MKTLLLLLLTGIVATQAKDYNTYDSSYVHYSWGLDYQETLNDGMQNRVSSLRYAGSQATMNEDGFNLYEGVSYTKKEFYGNHDIPDMTKYHEKAVSIIIIGGSSWTFCEDVNYYGHCACLRADQYDSNHYGRLDVGLFPDIHASQVGIYSVRSVRKGCHHA</sequence>
<proteinExistence type="predicted"/>
<dbReference type="AlphaFoldDB" id="A0A8J5CSL3"/>
<organism evidence="2 3">
    <name type="scientific">Chionoecetes opilio</name>
    <name type="common">Atlantic snow crab</name>
    <name type="synonym">Cancer opilio</name>
    <dbReference type="NCBI Taxonomy" id="41210"/>
    <lineage>
        <taxon>Eukaryota</taxon>
        <taxon>Metazoa</taxon>
        <taxon>Ecdysozoa</taxon>
        <taxon>Arthropoda</taxon>
        <taxon>Crustacea</taxon>
        <taxon>Multicrustacea</taxon>
        <taxon>Malacostraca</taxon>
        <taxon>Eumalacostraca</taxon>
        <taxon>Eucarida</taxon>
        <taxon>Decapoda</taxon>
        <taxon>Pleocyemata</taxon>
        <taxon>Brachyura</taxon>
        <taxon>Eubrachyura</taxon>
        <taxon>Majoidea</taxon>
        <taxon>Majidae</taxon>
        <taxon>Chionoecetes</taxon>
    </lineage>
</organism>
<feature type="signal peptide" evidence="1">
    <location>
        <begin position="1"/>
        <end position="17"/>
    </location>
</feature>
<evidence type="ECO:0000313" key="3">
    <source>
        <dbReference type="Proteomes" id="UP000770661"/>
    </source>
</evidence>
<feature type="chain" id="PRO_5035185957" evidence="1">
    <location>
        <begin position="18"/>
        <end position="161"/>
    </location>
</feature>
<accession>A0A8J5CSL3</accession>
<comment type="caution">
    <text evidence="2">The sequence shown here is derived from an EMBL/GenBank/DDBJ whole genome shotgun (WGS) entry which is preliminary data.</text>
</comment>
<dbReference type="InterPro" id="IPR011024">
    <property type="entry name" value="G_crystallin-like"/>
</dbReference>
<keyword evidence="3" id="KW-1185">Reference proteome</keyword>
<dbReference type="EMBL" id="JACEEZ010012186">
    <property type="protein sequence ID" value="KAG0720814.1"/>
    <property type="molecule type" value="Genomic_DNA"/>
</dbReference>
<dbReference type="OrthoDB" id="6353266at2759"/>
<gene>
    <name evidence="2" type="ORF">GWK47_047678</name>
</gene>
<name>A0A8J5CSL3_CHIOP</name>
<keyword evidence="1" id="KW-0732">Signal</keyword>
<protein>
    <submittedName>
        <fullName evidence="2">Uncharacterized protein</fullName>
    </submittedName>
</protein>
<evidence type="ECO:0000313" key="2">
    <source>
        <dbReference type="EMBL" id="KAG0720814.1"/>
    </source>
</evidence>
<dbReference type="Gene3D" id="2.60.20.10">
    <property type="entry name" value="Crystallins"/>
    <property type="match status" value="1"/>
</dbReference>
<dbReference type="Proteomes" id="UP000770661">
    <property type="component" value="Unassembled WGS sequence"/>
</dbReference>
<evidence type="ECO:0000256" key="1">
    <source>
        <dbReference type="SAM" id="SignalP"/>
    </source>
</evidence>